<dbReference type="Proteomes" id="UP000799424">
    <property type="component" value="Unassembled WGS sequence"/>
</dbReference>
<feature type="region of interest" description="Disordered" evidence="1">
    <location>
        <begin position="543"/>
        <end position="571"/>
    </location>
</feature>
<feature type="region of interest" description="Disordered" evidence="1">
    <location>
        <begin position="1"/>
        <end position="22"/>
    </location>
</feature>
<gene>
    <name evidence="2" type="ORF">CC86DRAFT_461194</name>
</gene>
<evidence type="ECO:0000313" key="3">
    <source>
        <dbReference type="Proteomes" id="UP000799424"/>
    </source>
</evidence>
<name>A0A6A6ZD45_9PLEO</name>
<feature type="compositionally biased region" description="Low complexity" evidence="1">
    <location>
        <begin position="558"/>
        <end position="571"/>
    </location>
</feature>
<keyword evidence="3" id="KW-1185">Reference proteome</keyword>
<sequence>MPILGGVQTGPGEDEPKGREDVGTRKSVQYLIEGAADALVAMLAGFCQFLRRGTLSEGCELLIAGFGAQDLLICVQNLQTPPRTVHVEQHHQPNIASTMPHNDAPHNNAPHNDAPHNDALHNDAISHDTIPHDAIPHDAIPHDTHKNTEPHEPANDYFRKKFEKAKSYRIERLVRVANSFAKVEDLSTFSTLNHPKDPKPENPIAQAIAIYQTLQKVSDRKYPIYFADAVERCVLSASIEGSEQTKKTAAFNQICTQLGRSKKEVVNMDTLGKKYLTCMERGGVASLYSINCAVSDITQLNDEEMTVLCEYRRVKMPEKEKVSTDANIDVAMSLRTGLLALGFEDADIARGNTTLTKVITRTVRTSKKRKRKNLEDNGRPTTSDVESSTSWKRSIPKPRHDGVTAQAGDQHFSNVYGHLKHQADITPCFEEERNMQRVDTMYLYAPALCQDDVVEACETPREAEVEERHGTETSTEGCQTPVLITDSVVADNDSSFSPRPSGQDRPEYSHSTILPCSTPTEVICSSATSLMGGSREESILTEATRNSSTPNGQVINKESTAATTTPTENAESLGIANSFTVGDQQRQHSENARSVVQSGLHTAFEGEHHINPTSYPEDIGQTHHGQSMSVDPSLPSYGLSNLFPEPDDESFHWFLENSSH</sequence>
<accession>A0A6A6ZD45</accession>
<organism evidence="2 3">
    <name type="scientific">Ophiobolus disseminans</name>
    <dbReference type="NCBI Taxonomy" id="1469910"/>
    <lineage>
        <taxon>Eukaryota</taxon>
        <taxon>Fungi</taxon>
        <taxon>Dikarya</taxon>
        <taxon>Ascomycota</taxon>
        <taxon>Pezizomycotina</taxon>
        <taxon>Dothideomycetes</taxon>
        <taxon>Pleosporomycetidae</taxon>
        <taxon>Pleosporales</taxon>
        <taxon>Pleosporineae</taxon>
        <taxon>Phaeosphaeriaceae</taxon>
        <taxon>Ophiobolus</taxon>
    </lineage>
</organism>
<feature type="region of interest" description="Disordered" evidence="1">
    <location>
        <begin position="490"/>
        <end position="514"/>
    </location>
</feature>
<feature type="region of interest" description="Disordered" evidence="1">
    <location>
        <begin position="607"/>
        <end position="632"/>
    </location>
</feature>
<evidence type="ECO:0000256" key="1">
    <source>
        <dbReference type="SAM" id="MobiDB-lite"/>
    </source>
</evidence>
<feature type="region of interest" description="Disordered" evidence="1">
    <location>
        <begin position="87"/>
        <end position="108"/>
    </location>
</feature>
<evidence type="ECO:0000313" key="2">
    <source>
        <dbReference type="EMBL" id="KAF2818215.1"/>
    </source>
</evidence>
<feature type="compositionally biased region" description="Polar residues" evidence="1">
    <location>
        <begin position="379"/>
        <end position="392"/>
    </location>
</feature>
<feature type="compositionally biased region" description="Polar residues" evidence="1">
    <location>
        <begin position="543"/>
        <end position="557"/>
    </location>
</feature>
<dbReference type="AlphaFoldDB" id="A0A6A6ZD45"/>
<protein>
    <submittedName>
        <fullName evidence="2">Uncharacterized protein</fullName>
    </submittedName>
</protein>
<reference evidence="2" key="1">
    <citation type="journal article" date="2020" name="Stud. Mycol.">
        <title>101 Dothideomycetes genomes: a test case for predicting lifestyles and emergence of pathogens.</title>
        <authorList>
            <person name="Haridas S."/>
            <person name="Albert R."/>
            <person name="Binder M."/>
            <person name="Bloem J."/>
            <person name="Labutti K."/>
            <person name="Salamov A."/>
            <person name="Andreopoulos B."/>
            <person name="Baker S."/>
            <person name="Barry K."/>
            <person name="Bills G."/>
            <person name="Bluhm B."/>
            <person name="Cannon C."/>
            <person name="Castanera R."/>
            <person name="Culley D."/>
            <person name="Daum C."/>
            <person name="Ezra D."/>
            <person name="Gonzalez J."/>
            <person name="Henrissat B."/>
            <person name="Kuo A."/>
            <person name="Liang C."/>
            <person name="Lipzen A."/>
            <person name="Lutzoni F."/>
            <person name="Magnuson J."/>
            <person name="Mondo S."/>
            <person name="Nolan M."/>
            <person name="Ohm R."/>
            <person name="Pangilinan J."/>
            <person name="Park H.-J."/>
            <person name="Ramirez L."/>
            <person name="Alfaro M."/>
            <person name="Sun H."/>
            <person name="Tritt A."/>
            <person name="Yoshinaga Y."/>
            <person name="Zwiers L.-H."/>
            <person name="Turgeon B."/>
            <person name="Goodwin S."/>
            <person name="Spatafora J."/>
            <person name="Crous P."/>
            <person name="Grigoriev I."/>
        </authorList>
    </citation>
    <scope>NUCLEOTIDE SEQUENCE</scope>
    <source>
        <strain evidence="2">CBS 113818</strain>
    </source>
</reference>
<dbReference type="EMBL" id="MU006256">
    <property type="protein sequence ID" value="KAF2818215.1"/>
    <property type="molecule type" value="Genomic_DNA"/>
</dbReference>
<dbReference type="OrthoDB" id="3695057at2759"/>
<feature type="region of interest" description="Disordered" evidence="1">
    <location>
        <begin position="366"/>
        <end position="404"/>
    </location>
</feature>
<proteinExistence type="predicted"/>